<organism evidence="1 2">
    <name type="scientific">Gluconobacter cerinus</name>
    <dbReference type="NCBI Taxonomy" id="38307"/>
    <lineage>
        <taxon>Bacteria</taxon>
        <taxon>Pseudomonadati</taxon>
        <taxon>Pseudomonadota</taxon>
        <taxon>Alphaproteobacteria</taxon>
        <taxon>Acetobacterales</taxon>
        <taxon>Acetobacteraceae</taxon>
        <taxon>Gluconobacter</taxon>
    </lineage>
</organism>
<reference evidence="1 2" key="1">
    <citation type="submission" date="2016-03" db="EMBL/GenBank/DDBJ databases">
        <title>Draft genome sequence of Gluconobacter cerinus strain CECT 9110.</title>
        <authorList>
            <person name="Sainz F."/>
            <person name="Mas A."/>
            <person name="Torija M.J."/>
        </authorList>
    </citation>
    <scope>NUCLEOTIDE SEQUENCE [LARGE SCALE GENOMIC DNA]</scope>
    <source>
        <strain evidence="1 2">CECT 9110</strain>
    </source>
</reference>
<gene>
    <name evidence="1" type="ORF">A0123_03279</name>
</gene>
<accession>A0A1B6VFV5</accession>
<dbReference type="EMBL" id="LUTU01000022">
    <property type="protein sequence ID" value="OAJ66095.1"/>
    <property type="molecule type" value="Genomic_DNA"/>
</dbReference>
<dbReference type="OrthoDB" id="9255649at2"/>
<sequence length="143" mass="15910">MALKSKEWFYKQCLDEIKNHTPNSHMAWTVVEKGIGQSDGTRGHVTQAVGVAQQFLENHPQHVNRIKSSDPTKPYDVANDPQLRNDLSTWIGGQTGSFGRAAYGYDYDSFKRNTTATLGGTRTGGGGADDEFKRVLRLMAEYL</sequence>
<dbReference type="AlphaFoldDB" id="A0A1B6VFV5"/>
<proteinExistence type="predicted"/>
<protein>
    <submittedName>
        <fullName evidence="1">Uncharacterized protein</fullName>
    </submittedName>
</protein>
<dbReference type="Proteomes" id="UP000077786">
    <property type="component" value="Unassembled WGS sequence"/>
</dbReference>
<evidence type="ECO:0000313" key="1">
    <source>
        <dbReference type="EMBL" id="OAJ66095.1"/>
    </source>
</evidence>
<comment type="caution">
    <text evidence="1">The sequence shown here is derived from an EMBL/GenBank/DDBJ whole genome shotgun (WGS) entry which is preliminary data.</text>
</comment>
<dbReference type="PATRIC" id="fig|38307.3.peg.3433"/>
<name>A0A1B6VFV5_9PROT</name>
<dbReference type="RefSeq" id="WP_064275622.1">
    <property type="nucleotide sequence ID" value="NZ_LUTU01000022.1"/>
</dbReference>
<evidence type="ECO:0000313" key="2">
    <source>
        <dbReference type="Proteomes" id="UP000077786"/>
    </source>
</evidence>